<dbReference type="Proteomes" id="UP001233172">
    <property type="component" value="Unassembled WGS sequence"/>
</dbReference>
<gene>
    <name evidence="1" type="ORF">Bpfe_031163</name>
</gene>
<comment type="caution">
    <text evidence="1">The sequence shown here is derived from an EMBL/GenBank/DDBJ whole genome shotgun (WGS) entry which is preliminary data.</text>
</comment>
<organism evidence="1 2">
    <name type="scientific">Biomphalaria pfeifferi</name>
    <name type="common">Bloodfluke planorb</name>
    <name type="synonym">Freshwater snail</name>
    <dbReference type="NCBI Taxonomy" id="112525"/>
    <lineage>
        <taxon>Eukaryota</taxon>
        <taxon>Metazoa</taxon>
        <taxon>Spiralia</taxon>
        <taxon>Lophotrochozoa</taxon>
        <taxon>Mollusca</taxon>
        <taxon>Gastropoda</taxon>
        <taxon>Heterobranchia</taxon>
        <taxon>Euthyneura</taxon>
        <taxon>Panpulmonata</taxon>
        <taxon>Hygrophila</taxon>
        <taxon>Lymnaeoidea</taxon>
        <taxon>Planorbidae</taxon>
        <taxon>Biomphalaria</taxon>
    </lineage>
</organism>
<proteinExistence type="predicted"/>
<reference evidence="1" key="1">
    <citation type="journal article" date="2023" name="PLoS Negl. Trop. Dis.">
        <title>A genome sequence for Biomphalaria pfeifferi, the major vector snail for the human-infecting parasite Schistosoma mansoni.</title>
        <authorList>
            <person name="Bu L."/>
            <person name="Lu L."/>
            <person name="Laidemitt M.R."/>
            <person name="Zhang S.M."/>
            <person name="Mutuku M."/>
            <person name="Mkoji G."/>
            <person name="Steinauer M."/>
            <person name="Loker E.S."/>
        </authorList>
    </citation>
    <scope>NUCLEOTIDE SEQUENCE</scope>
    <source>
        <strain evidence="1">KasaAsao</strain>
    </source>
</reference>
<reference evidence="1" key="2">
    <citation type="submission" date="2023-04" db="EMBL/GenBank/DDBJ databases">
        <authorList>
            <person name="Bu L."/>
            <person name="Lu L."/>
            <person name="Laidemitt M.R."/>
            <person name="Zhang S.M."/>
            <person name="Mutuku M."/>
            <person name="Mkoji G."/>
            <person name="Steinauer M."/>
            <person name="Loker E.S."/>
        </authorList>
    </citation>
    <scope>NUCLEOTIDE SEQUENCE</scope>
    <source>
        <strain evidence="1">KasaAsao</strain>
        <tissue evidence="1">Whole Snail</tissue>
    </source>
</reference>
<evidence type="ECO:0000313" key="1">
    <source>
        <dbReference type="EMBL" id="KAK0039410.1"/>
    </source>
</evidence>
<name>A0AAD8ETJ2_BIOPF</name>
<keyword evidence="2" id="KW-1185">Reference proteome</keyword>
<dbReference type="EMBL" id="JASAOG010000449">
    <property type="protein sequence ID" value="KAK0039410.1"/>
    <property type="molecule type" value="Genomic_DNA"/>
</dbReference>
<evidence type="ECO:0000313" key="2">
    <source>
        <dbReference type="Proteomes" id="UP001233172"/>
    </source>
</evidence>
<sequence length="159" mass="18394">MNDKLEKTIQALDEELLEKHRFDTELFAELTEIQKQNGLLHGDRPICPFLRPHFISRTLYNRIKNAVETLHPAFVRLTEAALENDEIMAEINLTEKEEKMARIDPLYNGLCASSRFDTFLCGDDFKFLEYNAETPAGVGDQKSFEKVFEKVSEVRSFFA</sequence>
<dbReference type="AlphaFoldDB" id="A0AAD8ETJ2"/>
<dbReference type="SUPFAM" id="SSF56059">
    <property type="entry name" value="Glutathione synthetase ATP-binding domain-like"/>
    <property type="match status" value="1"/>
</dbReference>
<protein>
    <submittedName>
        <fullName evidence="1">Glutathionylspermidine synthase family protein</fullName>
    </submittedName>
</protein>
<accession>A0AAD8ETJ2</accession>